<proteinExistence type="predicted"/>
<dbReference type="PANTHER" id="PTHR43404:SF1">
    <property type="entry name" value="MNN4P"/>
    <property type="match status" value="1"/>
</dbReference>
<keyword evidence="1" id="KW-0472">Membrane</keyword>
<keyword evidence="1" id="KW-0812">Transmembrane</keyword>
<dbReference type="EMBL" id="MN738865">
    <property type="protein sequence ID" value="QHT28871.1"/>
    <property type="molecule type" value="Genomic_DNA"/>
</dbReference>
<sequence length="254" mass="30032">MIVISPLKKITQLLVIIFIYLFFNIVYSYFNISFLMSRILSFISLIFIIRELNYYRAIIVRNHIKEVLLFTIETLNKNKISYWLDFGTLLGYYRDKSIILYDTDADITIDITYGALALITLKEACRNNTNFSFEEKDNGNGIKWFRIYNSADNIFSRKRHVDCYCVHKIENNILLLSSKKECDHIPCNLVYPIQKSIFYEKEVYVTNNVNSTLLYRYGSDFMKPIHMYKGRASGKYQLVFKRILNIVGFILNKK</sequence>
<dbReference type="Pfam" id="PF04991">
    <property type="entry name" value="LicD"/>
    <property type="match status" value="1"/>
</dbReference>
<dbReference type="AlphaFoldDB" id="A0A6C0EJM5"/>
<feature type="transmembrane region" description="Helical" evidence="1">
    <location>
        <begin position="12"/>
        <end position="30"/>
    </location>
</feature>
<protein>
    <recommendedName>
        <fullName evidence="2">LicD/FKTN/FKRP nucleotidyltransferase domain-containing protein</fullName>
    </recommendedName>
</protein>
<dbReference type="PANTHER" id="PTHR43404">
    <property type="entry name" value="LIPOPOLYSACCHARIDE CHOLINEPHOSPHOTRANSFERASE LICD"/>
    <property type="match status" value="1"/>
</dbReference>
<evidence type="ECO:0000313" key="3">
    <source>
        <dbReference type="EMBL" id="QHT28871.1"/>
    </source>
</evidence>
<name>A0A6C0EJM5_9ZZZZ</name>
<evidence type="ECO:0000259" key="2">
    <source>
        <dbReference type="Pfam" id="PF04991"/>
    </source>
</evidence>
<dbReference type="GO" id="GO:0009100">
    <property type="term" value="P:glycoprotein metabolic process"/>
    <property type="evidence" value="ECO:0007669"/>
    <property type="project" value="UniProtKB-ARBA"/>
</dbReference>
<feature type="domain" description="LicD/FKTN/FKRP nucleotidyltransferase" evidence="2">
    <location>
        <begin position="76"/>
        <end position="161"/>
    </location>
</feature>
<organism evidence="3">
    <name type="scientific">viral metagenome</name>
    <dbReference type="NCBI Taxonomy" id="1070528"/>
    <lineage>
        <taxon>unclassified sequences</taxon>
        <taxon>metagenomes</taxon>
        <taxon>organismal metagenomes</taxon>
    </lineage>
</organism>
<reference evidence="3" key="1">
    <citation type="journal article" date="2020" name="Nature">
        <title>Giant virus diversity and host interactions through global metagenomics.</title>
        <authorList>
            <person name="Schulz F."/>
            <person name="Roux S."/>
            <person name="Paez-Espino D."/>
            <person name="Jungbluth S."/>
            <person name="Walsh D.A."/>
            <person name="Denef V.J."/>
            <person name="McMahon K.D."/>
            <person name="Konstantinidis K.T."/>
            <person name="Eloe-Fadrosh E.A."/>
            <person name="Kyrpides N.C."/>
            <person name="Woyke T."/>
        </authorList>
    </citation>
    <scope>NUCLEOTIDE SEQUENCE</scope>
    <source>
        <strain evidence="3">GVMAG-M-3300001351-8</strain>
    </source>
</reference>
<keyword evidence="1" id="KW-1133">Transmembrane helix</keyword>
<dbReference type="InterPro" id="IPR007074">
    <property type="entry name" value="LicD/FKTN/FKRP_NTP_transf"/>
</dbReference>
<accession>A0A6C0EJM5</accession>
<dbReference type="InterPro" id="IPR052942">
    <property type="entry name" value="LPS_cholinephosphotransferase"/>
</dbReference>
<evidence type="ECO:0000256" key="1">
    <source>
        <dbReference type="SAM" id="Phobius"/>
    </source>
</evidence>